<gene>
    <name evidence="2" type="ORF">J3R75_003152</name>
</gene>
<dbReference type="AlphaFoldDB" id="A0AAE3VIJ7"/>
<comment type="caution">
    <text evidence="2">The sequence shown here is derived from an EMBL/GenBank/DDBJ whole genome shotgun (WGS) entry which is preliminary data.</text>
</comment>
<dbReference type="RefSeq" id="WP_307263266.1">
    <property type="nucleotide sequence ID" value="NZ_JAUSVL010000001.1"/>
</dbReference>
<feature type="coiled-coil region" evidence="1">
    <location>
        <begin position="40"/>
        <end position="131"/>
    </location>
</feature>
<dbReference type="Proteomes" id="UP001238163">
    <property type="component" value="Unassembled WGS sequence"/>
</dbReference>
<organism evidence="2 3">
    <name type="scientific">Oligosphaera ethanolica</name>
    <dbReference type="NCBI Taxonomy" id="760260"/>
    <lineage>
        <taxon>Bacteria</taxon>
        <taxon>Pseudomonadati</taxon>
        <taxon>Lentisphaerota</taxon>
        <taxon>Oligosphaeria</taxon>
        <taxon>Oligosphaerales</taxon>
        <taxon>Oligosphaeraceae</taxon>
        <taxon>Oligosphaera</taxon>
    </lineage>
</organism>
<dbReference type="EMBL" id="JAUSVL010000001">
    <property type="protein sequence ID" value="MDQ0291045.1"/>
    <property type="molecule type" value="Genomic_DNA"/>
</dbReference>
<proteinExistence type="predicted"/>
<name>A0AAE3VIJ7_9BACT</name>
<reference evidence="2" key="1">
    <citation type="submission" date="2023-07" db="EMBL/GenBank/DDBJ databases">
        <title>Genomic Encyclopedia of Type Strains, Phase IV (KMG-IV): sequencing the most valuable type-strain genomes for metagenomic binning, comparative biology and taxonomic classification.</title>
        <authorList>
            <person name="Goeker M."/>
        </authorList>
    </citation>
    <scope>NUCLEOTIDE SEQUENCE</scope>
    <source>
        <strain evidence="2">DSM 24202</strain>
    </source>
</reference>
<evidence type="ECO:0000313" key="2">
    <source>
        <dbReference type="EMBL" id="MDQ0291045.1"/>
    </source>
</evidence>
<sequence>MGQEIIIKNINLAAQDWIELRNELLNRSEAIRVVVDDHDFQEATGLVSRLSKQRRELEEQRKSVTSRIDAIKKDIMAQEKELGGGIEQEYSRLRELCSAYATRLAEEREAAERARREAEAEQEMAQEAAQAAFGADAVAVASPFIPPAPDRLKAAGGVRQVTQYVFEVTDPTLLDRKFLSPDEKKIRAFVQYVKTQGIAPEAVNEPGLKITKKVGIN</sequence>
<accession>A0AAE3VIJ7</accession>
<evidence type="ECO:0000313" key="3">
    <source>
        <dbReference type="Proteomes" id="UP001238163"/>
    </source>
</evidence>
<evidence type="ECO:0000256" key="1">
    <source>
        <dbReference type="SAM" id="Coils"/>
    </source>
</evidence>
<keyword evidence="3" id="KW-1185">Reference proteome</keyword>
<protein>
    <submittedName>
        <fullName evidence="2">Uncharacterized membrane-anchored protein YhcB (DUF1043 family)</fullName>
    </submittedName>
</protein>
<keyword evidence="1" id="KW-0175">Coiled coil</keyword>